<evidence type="ECO:0000256" key="3">
    <source>
        <dbReference type="ARBA" id="ARBA00022917"/>
    </source>
</evidence>
<dbReference type="GO" id="GO:0016281">
    <property type="term" value="C:eukaryotic translation initiation factor 4F complex"/>
    <property type="evidence" value="ECO:0007669"/>
    <property type="project" value="TreeGrafter"/>
</dbReference>
<comment type="similarity">
    <text evidence="1">Belongs to the eukaryotic initiation factor 4G family.</text>
</comment>
<evidence type="ECO:0000313" key="5">
    <source>
        <dbReference type="EMBL" id="CAE7267564.1"/>
    </source>
</evidence>
<organism evidence="5 6">
    <name type="scientific">Symbiodinium pilosum</name>
    <name type="common">Dinoflagellate</name>
    <dbReference type="NCBI Taxonomy" id="2952"/>
    <lineage>
        <taxon>Eukaryota</taxon>
        <taxon>Sar</taxon>
        <taxon>Alveolata</taxon>
        <taxon>Dinophyceae</taxon>
        <taxon>Suessiales</taxon>
        <taxon>Symbiodiniaceae</taxon>
        <taxon>Symbiodinium</taxon>
    </lineage>
</organism>
<dbReference type="Gene3D" id="1.25.40.180">
    <property type="match status" value="1"/>
</dbReference>
<dbReference type="InterPro" id="IPR003890">
    <property type="entry name" value="MIF4G-like_typ-3"/>
</dbReference>
<keyword evidence="6" id="KW-1185">Reference proteome</keyword>
<protein>
    <recommendedName>
        <fullName evidence="4">MIF4G domain-containing protein</fullName>
    </recommendedName>
</protein>
<proteinExistence type="inferred from homology"/>
<dbReference type="PANTHER" id="PTHR23253">
    <property type="entry name" value="EUKARYOTIC TRANSLATION INITIATION FACTOR 4 GAMMA"/>
    <property type="match status" value="1"/>
</dbReference>
<comment type="caution">
    <text evidence="5">The sequence shown here is derived from an EMBL/GenBank/DDBJ whole genome shotgun (WGS) entry which is preliminary data.</text>
</comment>
<dbReference type="Proteomes" id="UP000649617">
    <property type="component" value="Unassembled WGS sequence"/>
</dbReference>
<accession>A0A812MIT3</accession>
<dbReference type="GO" id="GO:0003743">
    <property type="term" value="F:translation initiation factor activity"/>
    <property type="evidence" value="ECO:0007669"/>
    <property type="project" value="UniProtKB-KW"/>
</dbReference>
<evidence type="ECO:0000256" key="2">
    <source>
        <dbReference type="ARBA" id="ARBA00022540"/>
    </source>
</evidence>
<evidence type="ECO:0000256" key="1">
    <source>
        <dbReference type="ARBA" id="ARBA00005775"/>
    </source>
</evidence>
<dbReference type="Pfam" id="PF02854">
    <property type="entry name" value="MIF4G"/>
    <property type="match status" value="1"/>
</dbReference>
<gene>
    <name evidence="5" type="ORF">SPIL2461_LOCUS5817</name>
</gene>
<dbReference type="OrthoDB" id="514777at2759"/>
<dbReference type="AlphaFoldDB" id="A0A812MIT3"/>
<dbReference type="GO" id="GO:0003729">
    <property type="term" value="F:mRNA binding"/>
    <property type="evidence" value="ECO:0007669"/>
    <property type="project" value="TreeGrafter"/>
</dbReference>
<keyword evidence="3" id="KW-0648">Protein biosynthesis</keyword>
<dbReference type="PANTHER" id="PTHR23253:SF9">
    <property type="entry name" value="EUKARYOTIC TRANSLATION INITIATION FACTOR 4 GAMMA 2"/>
    <property type="match status" value="1"/>
</dbReference>
<evidence type="ECO:0000313" key="6">
    <source>
        <dbReference type="Proteomes" id="UP000649617"/>
    </source>
</evidence>
<dbReference type="SUPFAM" id="SSF48371">
    <property type="entry name" value="ARM repeat"/>
    <property type="match status" value="1"/>
</dbReference>
<sequence>MVAASRTLQVVLLSGQTTQLIVQPETTLKEVKEAAEDKLEVGIGHFVREDGTVMNESHKELTVAGMELRQGEALQAVAGYNIKVKYYAQALLDKINPSESRGDINIMDDLIGIQLRNVEDLKCIAQAIFKKAIAEPAHGESCARIAFGLMERYPEFPPENERQKPVCFTRALLTICQEEYEEMVSMLSTFEASLQDEAKFPRAEAEQAELSRRRRMMLACVSFIGHLYLERLLAVKVIGQVVHDLIGVKRGDNPPPEPHAINCALQLLTLVGRTLDAQPNGVVLLNRIAERLRALPLLQVAGLPCYSPQVRFAINDVLRCRRDAWQPRVNFEHLQ</sequence>
<keyword evidence="2" id="KW-0396">Initiation factor</keyword>
<evidence type="ECO:0000259" key="4">
    <source>
        <dbReference type="SMART" id="SM00543"/>
    </source>
</evidence>
<feature type="domain" description="MIF4G" evidence="4">
    <location>
        <begin position="85"/>
        <end position="324"/>
    </location>
</feature>
<dbReference type="EMBL" id="CAJNIZ010008447">
    <property type="protein sequence ID" value="CAE7267564.1"/>
    <property type="molecule type" value="Genomic_DNA"/>
</dbReference>
<dbReference type="InterPro" id="IPR016024">
    <property type="entry name" value="ARM-type_fold"/>
</dbReference>
<dbReference type="SMART" id="SM00543">
    <property type="entry name" value="MIF4G"/>
    <property type="match status" value="1"/>
</dbReference>
<name>A0A812MIT3_SYMPI</name>
<reference evidence="5" key="1">
    <citation type="submission" date="2021-02" db="EMBL/GenBank/DDBJ databases">
        <authorList>
            <person name="Dougan E. K."/>
            <person name="Rhodes N."/>
            <person name="Thang M."/>
            <person name="Chan C."/>
        </authorList>
    </citation>
    <scope>NUCLEOTIDE SEQUENCE</scope>
</reference>